<accession>A0ABU1ZIP9</accession>
<keyword evidence="1" id="KW-0732">Signal</keyword>
<dbReference type="EMBL" id="JAVDXO010000001">
    <property type="protein sequence ID" value="MDR7305414.1"/>
    <property type="molecule type" value="Genomic_DNA"/>
</dbReference>
<gene>
    <name evidence="2" type="ORF">J2X15_000680</name>
</gene>
<proteinExistence type="predicted"/>
<feature type="chain" id="PRO_5047533279" description="DUF2059 domain-containing protein" evidence="1">
    <location>
        <begin position="21"/>
        <end position="161"/>
    </location>
</feature>
<organism evidence="2 3">
    <name type="scientific">Rhodoferax saidenbachensis</name>
    <dbReference type="NCBI Taxonomy" id="1484693"/>
    <lineage>
        <taxon>Bacteria</taxon>
        <taxon>Pseudomonadati</taxon>
        <taxon>Pseudomonadota</taxon>
        <taxon>Betaproteobacteria</taxon>
        <taxon>Burkholderiales</taxon>
        <taxon>Comamonadaceae</taxon>
        <taxon>Rhodoferax</taxon>
    </lineage>
</organism>
<evidence type="ECO:0000256" key="1">
    <source>
        <dbReference type="SAM" id="SignalP"/>
    </source>
</evidence>
<protein>
    <recommendedName>
        <fullName evidence="4">DUF2059 domain-containing protein</fullName>
    </recommendedName>
</protein>
<evidence type="ECO:0000313" key="2">
    <source>
        <dbReference type="EMBL" id="MDR7305414.1"/>
    </source>
</evidence>
<dbReference type="RefSeq" id="WP_310339499.1">
    <property type="nucleotide sequence ID" value="NZ_JAVDXO010000001.1"/>
</dbReference>
<name>A0ABU1ZIP9_9BURK</name>
<dbReference type="Proteomes" id="UP001268089">
    <property type="component" value="Unassembled WGS sequence"/>
</dbReference>
<evidence type="ECO:0008006" key="4">
    <source>
        <dbReference type="Google" id="ProtNLM"/>
    </source>
</evidence>
<sequence length="161" mass="18032">MKKICAGIVVALAFVGSAHAQTTRELAFKLAEAAVDDSFKEVRPMLMAAFDNLEKDASANGKSDRTLSIFIEEVKNSFNRENFIKAIGDVWEREMTRAELQEALNFMTSPTGRKFQVVSKTMKEPRNLAPIFREACNRARSRVQAIATNPAELDRVCAQFQ</sequence>
<keyword evidence="3" id="KW-1185">Reference proteome</keyword>
<evidence type="ECO:0000313" key="3">
    <source>
        <dbReference type="Proteomes" id="UP001268089"/>
    </source>
</evidence>
<feature type="signal peptide" evidence="1">
    <location>
        <begin position="1"/>
        <end position="20"/>
    </location>
</feature>
<comment type="caution">
    <text evidence="2">The sequence shown here is derived from an EMBL/GenBank/DDBJ whole genome shotgun (WGS) entry which is preliminary data.</text>
</comment>
<reference evidence="2 3" key="1">
    <citation type="submission" date="2023-07" db="EMBL/GenBank/DDBJ databases">
        <title>Sorghum-associated microbial communities from plants grown in Nebraska, USA.</title>
        <authorList>
            <person name="Schachtman D."/>
        </authorList>
    </citation>
    <scope>NUCLEOTIDE SEQUENCE [LARGE SCALE GENOMIC DNA]</scope>
    <source>
        <strain evidence="2 3">BE308</strain>
    </source>
</reference>